<comment type="similarity">
    <text evidence="1 2">Belongs to the nucleosome assembly protein (NAP) family.</text>
</comment>
<evidence type="ECO:0000313" key="5">
    <source>
        <dbReference type="Proteomes" id="UP000285301"/>
    </source>
</evidence>
<evidence type="ECO:0000256" key="3">
    <source>
        <dbReference type="SAM" id="MobiDB-lite"/>
    </source>
</evidence>
<dbReference type="PANTHER" id="PTHR11875">
    <property type="entry name" value="TESTIS-SPECIFIC Y-ENCODED PROTEIN"/>
    <property type="match status" value="1"/>
</dbReference>
<keyword evidence="5" id="KW-1185">Reference proteome</keyword>
<name>A0A3S3REA5_9ACAR</name>
<accession>A0A3S3REA5</accession>
<organism evidence="4 5">
    <name type="scientific">Dinothrombium tinctorium</name>
    <dbReference type="NCBI Taxonomy" id="1965070"/>
    <lineage>
        <taxon>Eukaryota</taxon>
        <taxon>Metazoa</taxon>
        <taxon>Ecdysozoa</taxon>
        <taxon>Arthropoda</taxon>
        <taxon>Chelicerata</taxon>
        <taxon>Arachnida</taxon>
        <taxon>Acari</taxon>
        <taxon>Acariformes</taxon>
        <taxon>Trombidiformes</taxon>
        <taxon>Prostigmata</taxon>
        <taxon>Anystina</taxon>
        <taxon>Parasitengona</taxon>
        <taxon>Trombidioidea</taxon>
        <taxon>Trombidiidae</taxon>
        <taxon>Dinothrombium</taxon>
    </lineage>
</organism>
<dbReference type="OrthoDB" id="27325at2759"/>
<dbReference type="GO" id="GO:0006334">
    <property type="term" value="P:nucleosome assembly"/>
    <property type="evidence" value="ECO:0007669"/>
    <property type="project" value="InterPro"/>
</dbReference>
<feature type="region of interest" description="Disordered" evidence="3">
    <location>
        <begin position="186"/>
        <end position="227"/>
    </location>
</feature>
<dbReference type="GO" id="GO:0005634">
    <property type="term" value="C:nucleus"/>
    <property type="evidence" value="ECO:0007669"/>
    <property type="project" value="InterPro"/>
</dbReference>
<dbReference type="Gene3D" id="3.30.1120.90">
    <property type="entry name" value="Nucleosome assembly protein"/>
    <property type="match status" value="1"/>
</dbReference>
<dbReference type="InterPro" id="IPR037231">
    <property type="entry name" value="NAP-like_sf"/>
</dbReference>
<comment type="caution">
    <text evidence="4">The sequence shown here is derived from an EMBL/GenBank/DDBJ whole genome shotgun (WGS) entry which is preliminary data.</text>
</comment>
<dbReference type="AlphaFoldDB" id="A0A3S3REA5"/>
<feature type="compositionally biased region" description="Low complexity" evidence="3">
    <location>
        <begin position="186"/>
        <end position="198"/>
    </location>
</feature>
<dbReference type="Pfam" id="PF00956">
    <property type="entry name" value="NAP"/>
    <property type="match status" value="1"/>
</dbReference>
<dbReference type="Proteomes" id="UP000285301">
    <property type="component" value="Unassembled WGS sequence"/>
</dbReference>
<dbReference type="InterPro" id="IPR002164">
    <property type="entry name" value="NAP_family"/>
</dbReference>
<protein>
    <submittedName>
        <fullName evidence="4">Nucleosome assembly protein 1-like 1</fullName>
    </submittedName>
</protein>
<sequence length="227" mass="26093">NGEQDSGIANFWLIVIENSNLFELTAEDRRILRHLEDVKSVWNPAVHGFTIEFHFSSNPYFTDNVLRKTYRGQCVPDEKNPFAFCGYEIVACEGCTINWTQEGLVSRSRRRSRRSHRTYSSPSTLSFVKFFTPPAISEALREDEIEIREHFEIGETLHWDVIPRAALYFTGEAFCFDVLEFSSPSSSSALSNIRSSVSGQRSTTEARHRRSRADSNLSVARTRSRRR</sequence>
<gene>
    <name evidence="4" type="ORF">B4U79_12857</name>
</gene>
<dbReference type="STRING" id="1965070.A0A3S3REA5"/>
<dbReference type="EMBL" id="NCKU01020961">
    <property type="protein sequence ID" value="RWR98549.1"/>
    <property type="molecule type" value="Genomic_DNA"/>
</dbReference>
<evidence type="ECO:0000313" key="4">
    <source>
        <dbReference type="EMBL" id="RWR98549.1"/>
    </source>
</evidence>
<proteinExistence type="inferred from homology"/>
<evidence type="ECO:0000256" key="1">
    <source>
        <dbReference type="ARBA" id="ARBA00009947"/>
    </source>
</evidence>
<evidence type="ECO:0000256" key="2">
    <source>
        <dbReference type="RuleBase" id="RU003876"/>
    </source>
</evidence>
<feature type="non-terminal residue" evidence="4">
    <location>
        <position position="1"/>
    </location>
</feature>
<reference evidence="4 5" key="1">
    <citation type="journal article" date="2018" name="Gigascience">
        <title>Genomes of trombidid mites reveal novel predicted allergens and laterally-transferred genes associated with secondary metabolism.</title>
        <authorList>
            <person name="Dong X."/>
            <person name="Chaisiri K."/>
            <person name="Xia D."/>
            <person name="Armstrong S.D."/>
            <person name="Fang Y."/>
            <person name="Donnelly M.J."/>
            <person name="Kadowaki T."/>
            <person name="McGarry J.W."/>
            <person name="Darby A.C."/>
            <person name="Makepeace B.L."/>
        </authorList>
    </citation>
    <scope>NUCLEOTIDE SEQUENCE [LARGE SCALE GENOMIC DNA]</scope>
    <source>
        <strain evidence="4">UoL-WK</strain>
    </source>
</reference>
<dbReference type="SUPFAM" id="SSF143113">
    <property type="entry name" value="NAP-like"/>
    <property type="match status" value="1"/>
</dbReference>